<evidence type="ECO:0000313" key="2">
    <source>
        <dbReference type="Proteomes" id="UP001597641"/>
    </source>
</evidence>
<dbReference type="EMBL" id="JBHUOX010000032">
    <property type="protein sequence ID" value="MFD3003522.1"/>
    <property type="molecule type" value="Genomic_DNA"/>
</dbReference>
<organism evidence="1 2">
    <name type="scientific">Pontibacter toksunensis</name>
    <dbReference type="NCBI Taxonomy" id="1332631"/>
    <lineage>
        <taxon>Bacteria</taxon>
        <taxon>Pseudomonadati</taxon>
        <taxon>Bacteroidota</taxon>
        <taxon>Cytophagia</taxon>
        <taxon>Cytophagales</taxon>
        <taxon>Hymenobacteraceae</taxon>
        <taxon>Pontibacter</taxon>
    </lineage>
</organism>
<evidence type="ECO:0000313" key="1">
    <source>
        <dbReference type="EMBL" id="MFD3003522.1"/>
    </source>
</evidence>
<reference evidence="2" key="1">
    <citation type="journal article" date="2019" name="Int. J. Syst. Evol. Microbiol.">
        <title>The Global Catalogue of Microorganisms (GCM) 10K type strain sequencing project: providing services to taxonomists for standard genome sequencing and annotation.</title>
        <authorList>
            <consortium name="The Broad Institute Genomics Platform"/>
            <consortium name="The Broad Institute Genome Sequencing Center for Infectious Disease"/>
            <person name="Wu L."/>
            <person name="Ma J."/>
        </authorList>
    </citation>
    <scope>NUCLEOTIDE SEQUENCE [LARGE SCALE GENOMIC DNA]</scope>
    <source>
        <strain evidence="2">KCTC 23984</strain>
    </source>
</reference>
<sequence>MWRIRLDTAASLLALEVRDADLLLASFYTLDASVFSLKQLPLPQVQNWWQGLEDAQEGILFLHGYGDRKIGQHKGIKAIAADTGDVLWETSELAFYGFSAAGILAYPAAAPDTPFQELQLHTGRTLKTAVPQLQAAEEVSGFSNNRFSDTVFPALYLKGEPYYDDLKDFLKTQLNTEAVKGIEYAETEAALVISYYEQEAGDTLKNYIAVFDLEGNLRLKEQLADGLSGIGSDTFFIFMHDLYFIRNKVLLEVHRLSAK</sequence>
<name>A0ABW6C2T1_9BACT</name>
<dbReference type="Proteomes" id="UP001597641">
    <property type="component" value="Unassembled WGS sequence"/>
</dbReference>
<keyword evidence="2" id="KW-1185">Reference proteome</keyword>
<comment type="caution">
    <text evidence="1">The sequence shown here is derived from an EMBL/GenBank/DDBJ whole genome shotgun (WGS) entry which is preliminary data.</text>
</comment>
<protein>
    <submittedName>
        <fullName evidence="1">DUF4905 domain-containing protein</fullName>
    </submittedName>
</protein>
<accession>A0ABW6C2T1</accession>
<gene>
    <name evidence="1" type="ORF">ACFS7Z_24405</name>
</gene>
<dbReference type="Pfam" id="PF16248">
    <property type="entry name" value="DUF4905"/>
    <property type="match status" value="1"/>
</dbReference>
<dbReference type="InterPro" id="IPR032595">
    <property type="entry name" value="DUF4905"/>
</dbReference>
<dbReference type="RefSeq" id="WP_377491080.1">
    <property type="nucleotide sequence ID" value="NZ_JBHUOX010000032.1"/>
</dbReference>
<proteinExistence type="predicted"/>